<keyword evidence="12" id="KW-1185">Reference proteome</keyword>
<gene>
    <name evidence="11" type="primary">UBP1_2</name>
    <name evidence="11" type="ORF">IWQ62_004770</name>
</gene>
<dbReference type="InterPro" id="IPR038765">
    <property type="entry name" value="Papain-like_cys_pep_sf"/>
</dbReference>
<dbReference type="Gene3D" id="3.90.70.10">
    <property type="entry name" value="Cysteine proteinases"/>
    <property type="match status" value="1"/>
</dbReference>
<dbReference type="PROSITE" id="PS50235">
    <property type="entry name" value="USP_3"/>
    <property type="match status" value="1"/>
</dbReference>
<comment type="caution">
    <text evidence="11">The sequence shown here is derived from an EMBL/GenBank/DDBJ whole genome shotgun (WGS) entry which is preliminary data.</text>
</comment>
<dbReference type="Proteomes" id="UP001150925">
    <property type="component" value="Unassembled WGS sequence"/>
</dbReference>
<feature type="domain" description="USP" evidence="10">
    <location>
        <begin position="82"/>
        <end position="628"/>
    </location>
</feature>
<keyword evidence="3 7" id="KW-0645">Protease</keyword>
<dbReference type="PROSITE" id="PS00973">
    <property type="entry name" value="USP_2"/>
    <property type="match status" value="1"/>
</dbReference>
<organism evidence="11 12">
    <name type="scientific">Dispira parvispora</name>
    <dbReference type="NCBI Taxonomy" id="1520584"/>
    <lineage>
        <taxon>Eukaryota</taxon>
        <taxon>Fungi</taxon>
        <taxon>Fungi incertae sedis</taxon>
        <taxon>Zoopagomycota</taxon>
        <taxon>Kickxellomycotina</taxon>
        <taxon>Dimargaritomycetes</taxon>
        <taxon>Dimargaritales</taxon>
        <taxon>Dimargaritaceae</taxon>
        <taxon>Dispira</taxon>
    </lineage>
</organism>
<evidence type="ECO:0000256" key="7">
    <source>
        <dbReference type="RuleBase" id="RU366025"/>
    </source>
</evidence>
<evidence type="ECO:0000256" key="2">
    <source>
        <dbReference type="ARBA" id="ARBA00009085"/>
    </source>
</evidence>
<feature type="region of interest" description="Disordered" evidence="9">
    <location>
        <begin position="36"/>
        <end position="80"/>
    </location>
</feature>
<keyword evidence="4 7" id="KW-0833">Ubl conjugation pathway</keyword>
<keyword evidence="8" id="KW-0175">Coiled coil</keyword>
<proteinExistence type="inferred from homology"/>
<evidence type="ECO:0000256" key="6">
    <source>
        <dbReference type="ARBA" id="ARBA00022807"/>
    </source>
</evidence>
<feature type="compositionally biased region" description="Basic residues" evidence="9">
    <location>
        <begin position="39"/>
        <end position="56"/>
    </location>
</feature>
<dbReference type="InterPro" id="IPR018200">
    <property type="entry name" value="USP_CS"/>
</dbReference>
<dbReference type="SUPFAM" id="SSF54001">
    <property type="entry name" value="Cysteine proteinases"/>
    <property type="match status" value="1"/>
</dbReference>
<dbReference type="InterPro" id="IPR050164">
    <property type="entry name" value="Peptidase_C19"/>
</dbReference>
<evidence type="ECO:0000259" key="10">
    <source>
        <dbReference type="PROSITE" id="PS50235"/>
    </source>
</evidence>
<dbReference type="PROSITE" id="PS00972">
    <property type="entry name" value="USP_1"/>
    <property type="match status" value="1"/>
</dbReference>
<evidence type="ECO:0000313" key="11">
    <source>
        <dbReference type="EMBL" id="KAJ1959041.1"/>
    </source>
</evidence>
<comment type="similarity">
    <text evidence="2 7">Belongs to the peptidase C19 family.</text>
</comment>
<sequence length="631" mass="69547">MHSPAPSSLLALVSVSVVVFSGAYWVTQYLASTESPPAKTKRTLKRHSKSAKSRSKAQRDSSPKTTPPTTSPAPTRPDLYPPGLNNCGNTCFMNAVLQALAALPKLYTFLCILHHFRQSTSTSPGQVHNSLETLDQLLWPTSLRDTWKQGDIAEALLLTLQRLHQLKRQCTSFPPYEIITALGHHATWVASRQQQDAQELFQLLSSALTTATQVPFAASPASILDLGTLRVLSASTPDLLSFDSDQPPSDPLVRSVHASQPTPLSQSQNISQPSKPTNPFLGMAAQRTTCQSCGYTAAVRHFTFDNLSLHLPTHHQCHLLDCFREYTKVDRIDGFTCQRCAVKRARVYLEGELRQTSNQLDKAQAELAGIESESPMDMGESTLLDGTRKLPKAKRKVKALVSNLENKLDQVRHRITIVTRALEEGRVEELNLQDLGIPKQKSDSAGGSCTKQIMLARAPPILCIHMSRSIYHHTGQSVKNPCQVVFPETLDLTPFFTTGHLQTQPGLPLSGKSSSSSNSSTVYRLRAVLVHRGSHSFGHFITYRLARLETQVSPAFYASQLPHSAFLPLQQSFSLTDDLFRSNGAIGHHAADTTPEQWFRISDNVVQAVDIQQVLAAGDAYMLFYELASPL</sequence>
<name>A0A9W8AR85_9FUNG</name>
<evidence type="ECO:0000256" key="5">
    <source>
        <dbReference type="ARBA" id="ARBA00022801"/>
    </source>
</evidence>
<dbReference type="EC" id="3.4.19.12" evidence="7"/>
<protein>
    <recommendedName>
        <fullName evidence="7">Ubiquitin carboxyl-terminal hydrolase</fullName>
        <ecNumber evidence="7">3.4.19.12</ecNumber>
    </recommendedName>
</protein>
<evidence type="ECO:0000256" key="3">
    <source>
        <dbReference type="ARBA" id="ARBA00022670"/>
    </source>
</evidence>
<dbReference type="GO" id="GO:0005829">
    <property type="term" value="C:cytosol"/>
    <property type="evidence" value="ECO:0007669"/>
    <property type="project" value="TreeGrafter"/>
</dbReference>
<feature type="compositionally biased region" description="Pro residues" evidence="9">
    <location>
        <begin position="65"/>
        <end position="75"/>
    </location>
</feature>
<dbReference type="InterPro" id="IPR028889">
    <property type="entry name" value="USP"/>
</dbReference>
<dbReference type="EMBL" id="JANBPY010001696">
    <property type="protein sequence ID" value="KAJ1959041.1"/>
    <property type="molecule type" value="Genomic_DNA"/>
</dbReference>
<dbReference type="OrthoDB" id="2020758at2759"/>
<dbReference type="GO" id="GO:0016579">
    <property type="term" value="P:protein deubiquitination"/>
    <property type="evidence" value="ECO:0007669"/>
    <property type="project" value="InterPro"/>
</dbReference>
<dbReference type="PANTHER" id="PTHR24006">
    <property type="entry name" value="UBIQUITIN CARBOXYL-TERMINAL HYDROLASE"/>
    <property type="match status" value="1"/>
</dbReference>
<evidence type="ECO:0000256" key="9">
    <source>
        <dbReference type="SAM" id="MobiDB-lite"/>
    </source>
</evidence>
<keyword evidence="6 7" id="KW-0788">Thiol protease</keyword>
<evidence type="ECO:0000313" key="12">
    <source>
        <dbReference type="Proteomes" id="UP001150925"/>
    </source>
</evidence>
<dbReference type="PANTHER" id="PTHR24006:SF888">
    <property type="entry name" value="UBIQUITIN CARBOXYL-TERMINAL HYDROLASE 30"/>
    <property type="match status" value="1"/>
</dbReference>
<accession>A0A9W8AR85</accession>
<comment type="catalytic activity">
    <reaction evidence="1 7">
        <text>Thiol-dependent hydrolysis of ester, thioester, amide, peptide and isopeptide bonds formed by the C-terminal Gly of ubiquitin (a 76-residue protein attached to proteins as an intracellular targeting signal).</text>
        <dbReference type="EC" id="3.4.19.12"/>
    </reaction>
</comment>
<dbReference type="GO" id="GO:0005634">
    <property type="term" value="C:nucleus"/>
    <property type="evidence" value="ECO:0007669"/>
    <property type="project" value="TreeGrafter"/>
</dbReference>
<dbReference type="AlphaFoldDB" id="A0A9W8AR85"/>
<evidence type="ECO:0000256" key="1">
    <source>
        <dbReference type="ARBA" id="ARBA00000707"/>
    </source>
</evidence>
<keyword evidence="5 7" id="KW-0378">Hydrolase</keyword>
<reference evidence="11" key="1">
    <citation type="submission" date="2022-07" db="EMBL/GenBank/DDBJ databases">
        <title>Phylogenomic reconstructions and comparative analyses of Kickxellomycotina fungi.</title>
        <authorList>
            <person name="Reynolds N.K."/>
            <person name="Stajich J.E."/>
            <person name="Barry K."/>
            <person name="Grigoriev I.V."/>
            <person name="Crous P."/>
            <person name="Smith M.E."/>
        </authorList>
    </citation>
    <scope>NUCLEOTIDE SEQUENCE</scope>
    <source>
        <strain evidence="11">RSA 1196</strain>
    </source>
</reference>
<dbReference type="Pfam" id="PF00443">
    <property type="entry name" value="UCH"/>
    <property type="match status" value="1"/>
</dbReference>
<feature type="coiled-coil region" evidence="8">
    <location>
        <begin position="346"/>
        <end position="421"/>
    </location>
</feature>
<feature type="compositionally biased region" description="Polar residues" evidence="9">
    <location>
        <begin position="257"/>
        <end position="277"/>
    </location>
</feature>
<dbReference type="GO" id="GO:0004843">
    <property type="term" value="F:cysteine-type deubiquitinase activity"/>
    <property type="evidence" value="ECO:0007669"/>
    <property type="project" value="UniProtKB-UniRule"/>
</dbReference>
<evidence type="ECO:0000256" key="4">
    <source>
        <dbReference type="ARBA" id="ARBA00022786"/>
    </source>
</evidence>
<dbReference type="InterPro" id="IPR001394">
    <property type="entry name" value="Peptidase_C19_UCH"/>
</dbReference>
<evidence type="ECO:0000256" key="8">
    <source>
        <dbReference type="SAM" id="Coils"/>
    </source>
</evidence>
<dbReference type="GO" id="GO:0006508">
    <property type="term" value="P:proteolysis"/>
    <property type="evidence" value="ECO:0007669"/>
    <property type="project" value="UniProtKB-KW"/>
</dbReference>
<feature type="region of interest" description="Disordered" evidence="9">
    <location>
        <begin position="243"/>
        <end position="280"/>
    </location>
</feature>